<dbReference type="SUPFAM" id="SSF56219">
    <property type="entry name" value="DNase I-like"/>
    <property type="match status" value="1"/>
</dbReference>
<dbReference type="Proteomes" id="UP000710849">
    <property type="component" value="Unassembled WGS sequence"/>
</dbReference>
<dbReference type="AlphaFoldDB" id="A0A9P5IVV0"/>
<evidence type="ECO:0000313" key="3">
    <source>
        <dbReference type="Proteomes" id="UP000710849"/>
    </source>
</evidence>
<evidence type="ECO:0000259" key="1">
    <source>
        <dbReference type="Pfam" id="PF14529"/>
    </source>
</evidence>
<gene>
    <name evidence="2" type="ORF">EAE97_001770</name>
</gene>
<dbReference type="Pfam" id="PF14529">
    <property type="entry name" value="Exo_endo_phos_2"/>
    <property type="match status" value="1"/>
</dbReference>
<dbReference type="GO" id="GO:0003824">
    <property type="term" value="F:catalytic activity"/>
    <property type="evidence" value="ECO:0007669"/>
    <property type="project" value="InterPro"/>
</dbReference>
<protein>
    <recommendedName>
        <fullName evidence="1">Endonuclease/exonuclease/phosphatase domain-containing protein</fullName>
    </recommendedName>
</protein>
<name>A0A9P5IVV0_9HELO</name>
<dbReference type="InterPro" id="IPR005135">
    <property type="entry name" value="Endo/exonuclease/phosphatase"/>
</dbReference>
<feature type="domain" description="Endonuclease/exonuclease/phosphatase" evidence="1">
    <location>
        <begin position="81"/>
        <end position="185"/>
    </location>
</feature>
<dbReference type="GeneID" id="62145359"/>
<comment type="caution">
    <text evidence="2">The sequence shown here is derived from an EMBL/GenBank/DDBJ whole genome shotgun (WGS) entry which is preliminary data.</text>
</comment>
<dbReference type="Gene3D" id="3.60.10.10">
    <property type="entry name" value="Endonuclease/exonuclease/phosphatase"/>
    <property type="match status" value="1"/>
</dbReference>
<reference evidence="2 3" key="1">
    <citation type="journal article" date="2020" name="Genome Biol. Evol.">
        <title>Comparative genomics of Sclerotiniaceae.</title>
        <authorList>
            <person name="Valero Jimenez C.A."/>
            <person name="Steentjes M."/>
            <person name="Scholten O.E."/>
            <person name="Van Kan J.A.L."/>
        </authorList>
    </citation>
    <scope>NUCLEOTIDE SEQUENCE [LARGE SCALE GENOMIC DNA]</scope>
    <source>
        <strain evidence="2 3">MUCL 94</strain>
    </source>
</reference>
<dbReference type="InterPro" id="IPR036691">
    <property type="entry name" value="Endo/exonu/phosph_ase_sf"/>
</dbReference>
<proteinExistence type="predicted"/>
<sequence>MGKCTKEDRGAHCDPTTGVRGRTGGYDCFALLDSWDSLEGPEREAERPRTMTYVRKGKALHAQQKRMRPSRDFLWVEVNGIQILNIYRQPGTRDMIELTKALEYPDGTVIGGDFNAKHELLEPGVTTSDQGALLAEWPAMSGMEFTGAPGVPTHLAGHMIDLTFSNIQFADSIVAAELNSGSDHETQITTISNNR</sequence>
<keyword evidence="3" id="KW-1185">Reference proteome</keyword>
<dbReference type="EMBL" id="RCSW01000003">
    <property type="protein sequence ID" value="KAF7952273.1"/>
    <property type="molecule type" value="Genomic_DNA"/>
</dbReference>
<organism evidence="2 3">
    <name type="scientific">Botrytis byssoidea</name>
    <dbReference type="NCBI Taxonomy" id="139641"/>
    <lineage>
        <taxon>Eukaryota</taxon>
        <taxon>Fungi</taxon>
        <taxon>Dikarya</taxon>
        <taxon>Ascomycota</taxon>
        <taxon>Pezizomycotina</taxon>
        <taxon>Leotiomycetes</taxon>
        <taxon>Helotiales</taxon>
        <taxon>Sclerotiniaceae</taxon>
        <taxon>Botrytis</taxon>
    </lineage>
</organism>
<evidence type="ECO:0000313" key="2">
    <source>
        <dbReference type="EMBL" id="KAF7952273.1"/>
    </source>
</evidence>
<accession>A0A9P5IVV0</accession>
<dbReference type="RefSeq" id="XP_038736839.1">
    <property type="nucleotide sequence ID" value="XM_038872281.1"/>
</dbReference>